<evidence type="ECO:0000256" key="2">
    <source>
        <dbReference type="SAM" id="SignalP"/>
    </source>
</evidence>
<sequence>MAYTGVLEVKSVISLGLMVLLLMAAPPLPAWPACGATASSLLNYDNSTAMIPACNGLVNECLAAHHNYVGMELEFMMGSEITRMLVDYPSRTAPTKNPKAPFCDRGPGKQYEPCYANSRRDNNPKPPCPHPKGAYCRS</sequence>
<dbReference type="Proteomes" id="UP000811246">
    <property type="component" value="Chromosome 4"/>
</dbReference>
<keyword evidence="5" id="KW-1185">Reference proteome</keyword>
<accession>A0A8T1QPX2</accession>
<keyword evidence="2" id="KW-0732">Signal</keyword>
<protein>
    <submittedName>
        <fullName evidence="3">Uncharacterized protein</fullName>
    </submittedName>
</protein>
<evidence type="ECO:0000313" key="4">
    <source>
        <dbReference type="EMBL" id="KAG6716509.1"/>
    </source>
</evidence>
<proteinExistence type="predicted"/>
<evidence type="ECO:0000313" key="5">
    <source>
        <dbReference type="Proteomes" id="UP000811609"/>
    </source>
</evidence>
<dbReference type="EMBL" id="CM031812">
    <property type="protein sequence ID" value="KAG6656898.1"/>
    <property type="molecule type" value="Genomic_DNA"/>
</dbReference>
<dbReference type="EMBL" id="CM031828">
    <property type="protein sequence ID" value="KAG6716509.1"/>
    <property type="molecule type" value="Genomic_DNA"/>
</dbReference>
<evidence type="ECO:0000313" key="3">
    <source>
        <dbReference type="EMBL" id="KAG6656898.1"/>
    </source>
</evidence>
<reference evidence="3" key="1">
    <citation type="submission" date="2020-12" db="EMBL/GenBank/DDBJ databases">
        <title>WGS assembly of Carya illinoinensis cv. Pawnee.</title>
        <authorList>
            <person name="Platts A."/>
            <person name="Shu S."/>
            <person name="Wright S."/>
            <person name="Barry K."/>
            <person name="Edger P."/>
            <person name="Pires J.C."/>
            <person name="Schmutz J."/>
        </authorList>
    </citation>
    <scope>NUCLEOTIDE SEQUENCE</scope>
    <source>
        <tissue evidence="3">Leaf</tissue>
    </source>
</reference>
<feature type="region of interest" description="Disordered" evidence="1">
    <location>
        <begin position="113"/>
        <end position="138"/>
    </location>
</feature>
<dbReference type="Proteomes" id="UP000811609">
    <property type="component" value="Chromosome 4"/>
</dbReference>
<evidence type="ECO:0000256" key="1">
    <source>
        <dbReference type="SAM" id="MobiDB-lite"/>
    </source>
</evidence>
<feature type="chain" id="PRO_5035716199" evidence="2">
    <location>
        <begin position="31"/>
        <end position="138"/>
    </location>
</feature>
<comment type="caution">
    <text evidence="3">The sequence shown here is derived from an EMBL/GenBank/DDBJ whole genome shotgun (WGS) entry which is preliminary data.</text>
</comment>
<reference evidence="4" key="2">
    <citation type="submission" date="2021-01" db="EMBL/GenBank/DDBJ databases">
        <authorList>
            <person name="Lovell J.T."/>
            <person name="Bentley N."/>
            <person name="Bhattarai G."/>
            <person name="Jenkins J.W."/>
            <person name="Sreedasyam A."/>
            <person name="Alarcon Y."/>
            <person name="Bock C."/>
            <person name="Boston L."/>
            <person name="Carlson J."/>
            <person name="Cervantes K."/>
            <person name="Clermont K."/>
            <person name="Krom N."/>
            <person name="Kubenka K."/>
            <person name="Mamidi S."/>
            <person name="Mattison C."/>
            <person name="Monteros M."/>
            <person name="Pisani C."/>
            <person name="Plott C."/>
            <person name="Rajasekar S."/>
            <person name="Rhein H.S."/>
            <person name="Rohla C."/>
            <person name="Song M."/>
            <person name="Hilaire R.S."/>
            <person name="Shu S."/>
            <person name="Wells L."/>
            <person name="Wang X."/>
            <person name="Webber J."/>
            <person name="Heerema R.J."/>
            <person name="Klein P."/>
            <person name="Conner P."/>
            <person name="Grauke L."/>
            <person name="Grimwood J."/>
            <person name="Schmutz J."/>
            <person name="Randall J.J."/>
        </authorList>
    </citation>
    <scope>NUCLEOTIDE SEQUENCE</scope>
    <source>
        <tissue evidence="4">Leaf</tissue>
    </source>
</reference>
<feature type="signal peptide" evidence="2">
    <location>
        <begin position="1"/>
        <end position="30"/>
    </location>
</feature>
<gene>
    <name evidence="3" type="ORF">CIPAW_04G052900</name>
    <name evidence="4" type="ORF">I3842_04G052900</name>
</gene>
<dbReference type="AlphaFoldDB" id="A0A8T1QPX2"/>
<name>A0A8T1QPX2_CARIL</name>
<organism evidence="3 5">
    <name type="scientific">Carya illinoinensis</name>
    <name type="common">Pecan</name>
    <dbReference type="NCBI Taxonomy" id="32201"/>
    <lineage>
        <taxon>Eukaryota</taxon>
        <taxon>Viridiplantae</taxon>
        <taxon>Streptophyta</taxon>
        <taxon>Embryophyta</taxon>
        <taxon>Tracheophyta</taxon>
        <taxon>Spermatophyta</taxon>
        <taxon>Magnoliopsida</taxon>
        <taxon>eudicotyledons</taxon>
        <taxon>Gunneridae</taxon>
        <taxon>Pentapetalae</taxon>
        <taxon>rosids</taxon>
        <taxon>fabids</taxon>
        <taxon>Fagales</taxon>
        <taxon>Juglandaceae</taxon>
        <taxon>Carya</taxon>
    </lineage>
</organism>